<evidence type="ECO:0000313" key="2">
    <source>
        <dbReference type="EMBL" id="GJG28948.1"/>
    </source>
</evidence>
<dbReference type="GO" id="GO:0004519">
    <property type="term" value="F:endonuclease activity"/>
    <property type="evidence" value="ECO:0007669"/>
    <property type="project" value="UniProtKB-KW"/>
</dbReference>
<protein>
    <submittedName>
        <fullName evidence="2">Type III restriction endonuclease subunit R</fullName>
    </submittedName>
</protein>
<dbReference type="Proteomes" id="UP000887043">
    <property type="component" value="Unassembled WGS sequence"/>
</dbReference>
<proteinExistence type="predicted"/>
<dbReference type="Gene3D" id="3.40.50.300">
    <property type="entry name" value="P-loop containing nucleotide triphosphate hydrolases"/>
    <property type="match status" value="1"/>
</dbReference>
<dbReference type="GO" id="GO:0005524">
    <property type="term" value="F:ATP binding"/>
    <property type="evidence" value="ECO:0007669"/>
    <property type="project" value="InterPro"/>
</dbReference>
<reference evidence="2" key="1">
    <citation type="submission" date="2021-08" db="EMBL/GenBank/DDBJ databases">
        <title>Prevotella lacticifex sp. nov., isolated from rumen of cow.</title>
        <authorList>
            <person name="Shinkai T."/>
            <person name="Ikeyama N."/>
            <person name="Kumagai M."/>
            <person name="Ohmori H."/>
            <person name="Sakamoto M."/>
            <person name="Ohkuma M."/>
            <person name="Mitsumori M."/>
        </authorList>
    </citation>
    <scope>NUCLEOTIDE SEQUENCE</scope>
    <source>
        <strain evidence="2">DSM 11371</strain>
    </source>
</reference>
<gene>
    <name evidence="2" type="ORF">PRRU23_26480</name>
</gene>
<sequence>MAKKNTKRPARLQEALVLHKYILHLLGCKDLEALSQDLKDPALEGVDDEGTSRIFYALKMHMYDYEIKEEKLYEYDRNIVKHTKEINERREEKITWKYYQYLALLFTEIYLDRFFSDKQRLLDDINTFLMHDFNLRTETWHDMPMFTEDDLNKVAFWAATGSGKTLMMHVNIKQYLHYAEKHNAKKLNRIMILTPNEGLSNQHIEELHKSNFDAQLFTKQSRGSFFEGKTIDVIDINKLAEQDGDKTVAVDSFEGNNLVLVDEGHKGSGGEVWKGYRNKLTQEGFSFEYSATFGQAIAAQTGASRKALIEEYGKATLFDYSYRYFYNDGYGKNYRIMNMATVENEELLNMYLTAYLLCLYEQTLAFDGDMNIKNKFLIARPLGIFVGSSVNAVRTEKKRKISDVVKILLFFQSFINRPSEFSGYIKRLLNPNDGIKNLRGYSLFANNFLLTKQGLKLGEEDAFAAQTYHKIMEKLFHSNVPNANLHIDKQKGGDGEIGLRVGNAPYFGVINVGDSDTLIKLCESNDLDCETREFGNNSLFSHINDDDSTINILIGSKKFSEGWSSWRVSAMGLMNVGRSEGSEIIQLFGRGVRLKGYKYSLKRSTALDSSYNPGNLPKGLREIETLNIFGVRADYMDTFRKYLEDEGLPANEEAYTEVKIPTVNLLGETKLKVVRLKEGYDFKKTVVVHPEECIDKVRVKVDWLPKVDALWSKKAGVEEGAVMPKGKLRSSHLALLNWNKIFFAIEQMKNERSWWNMELSMGTLQSLMQSSDWYELFIQEDDLTPKDFGRDVARWEEITIALLRAYIDRAYKMSKGKWESKYMETVYLSPNDPNFFEEYTVEVRNDRQEWIDKLHELREQILSGNLERDFSIYGPWITSLRFDQHLFYPLLCLQDRNANGKKQLVDKDTNEPLIKISPVALNPGEKRFVSDVRKFFDDNRNGMLANKEIYLLRNESRKGIGFFEASGFYPDFILWVNDGEHQHVTFIDPKGIRNLKGLQDPKIQLYKTLKEEVEPTLHDADITLDSYILSNTAYQDVNFWGTRPEFAENHVLFDEDDNYIENIFKNIMNS</sequence>
<comment type="caution">
    <text evidence="2">The sequence shown here is derived from an EMBL/GenBank/DDBJ whole genome shotgun (WGS) entry which is preliminary data.</text>
</comment>
<evidence type="ECO:0000313" key="3">
    <source>
        <dbReference type="Proteomes" id="UP000887043"/>
    </source>
</evidence>
<dbReference type="AlphaFoldDB" id="A0AA37I021"/>
<keyword evidence="2" id="KW-0255">Endonuclease</keyword>
<name>A0AA37I021_SEGBR</name>
<accession>A0AA37I021</accession>
<dbReference type="InterPro" id="IPR027417">
    <property type="entry name" value="P-loop_NTPase"/>
</dbReference>
<keyword evidence="2" id="KW-0540">Nuclease</keyword>
<feature type="domain" description="Helicase/UvrB N-terminal" evidence="1">
    <location>
        <begin position="149"/>
        <end position="293"/>
    </location>
</feature>
<dbReference type="RefSeq" id="WP_074803236.1">
    <property type="nucleotide sequence ID" value="NZ_BPTR01000001.1"/>
</dbReference>
<dbReference type="Pfam" id="PF04851">
    <property type="entry name" value="ResIII"/>
    <property type="match status" value="1"/>
</dbReference>
<dbReference type="InterPro" id="IPR006935">
    <property type="entry name" value="Helicase/UvrB_N"/>
</dbReference>
<dbReference type="SUPFAM" id="SSF52540">
    <property type="entry name" value="P-loop containing nucleoside triphosphate hydrolases"/>
    <property type="match status" value="1"/>
</dbReference>
<organism evidence="2 3">
    <name type="scientific">Segatella bryantii</name>
    <name type="common">Prevotella bryantii</name>
    <dbReference type="NCBI Taxonomy" id="77095"/>
    <lineage>
        <taxon>Bacteria</taxon>
        <taxon>Pseudomonadati</taxon>
        <taxon>Bacteroidota</taxon>
        <taxon>Bacteroidia</taxon>
        <taxon>Bacteroidales</taxon>
        <taxon>Prevotellaceae</taxon>
        <taxon>Segatella</taxon>
    </lineage>
</organism>
<dbReference type="EMBL" id="BPTR01000001">
    <property type="protein sequence ID" value="GJG28948.1"/>
    <property type="molecule type" value="Genomic_DNA"/>
</dbReference>
<dbReference type="GO" id="GO:0016787">
    <property type="term" value="F:hydrolase activity"/>
    <property type="evidence" value="ECO:0007669"/>
    <property type="project" value="InterPro"/>
</dbReference>
<dbReference type="GO" id="GO:0003677">
    <property type="term" value="F:DNA binding"/>
    <property type="evidence" value="ECO:0007669"/>
    <property type="project" value="InterPro"/>
</dbReference>
<evidence type="ECO:0000259" key="1">
    <source>
        <dbReference type="Pfam" id="PF04851"/>
    </source>
</evidence>
<keyword evidence="2" id="KW-0378">Hydrolase</keyword>